<feature type="chain" id="PRO_5035842124" description="CASP-like protein" evidence="8">
    <location>
        <begin position="37"/>
        <end position="189"/>
    </location>
</feature>
<dbReference type="PANTHER" id="PTHR36488:SF1">
    <property type="entry name" value="CASP-LIKE PROTEIN 1U2"/>
    <property type="match status" value="1"/>
</dbReference>
<feature type="domain" description="Casparian strip membrane protein" evidence="9">
    <location>
        <begin position="20"/>
        <end position="164"/>
    </location>
</feature>
<proteinExistence type="inferred from homology"/>
<comment type="caution">
    <text evidence="7">Lacks conserved residue(s) required for the propagation of feature annotation.</text>
</comment>
<evidence type="ECO:0000256" key="5">
    <source>
        <dbReference type="ARBA" id="ARBA00022989"/>
    </source>
</evidence>
<sequence>MYGSDCHIMMAAAAPPNGSKAVTLLLRLCTFGLALASAVVMATASDCTIYDADGTAATTVTFKNYPPFVYLVACNITAAILEMAAIYVYLQLVNKGENEEAAPVLPGVVLVVVDVAVQVLLYSSSGAVFAAVTAYGAQIRACAGAAGHFCEQVHRAKLVGLGASFAAGLAAVTKDVPLPFNVWPVTPHD</sequence>
<keyword evidence="11" id="KW-1185">Reference proteome</keyword>
<evidence type="ECO:0000259" key="9">
    <source>
        <dbReference type="Pfam" id="PF04535"/>
    </source>
</evidence>
<evidence type="ECO:0000256" key="4">
    <source>
        <dbReference type="ARBA" id="ARBA00022692"/>
    </source>
</evidence>
<keyword evidence="3 7" id="KW-1003">Cell membrane</keyword>
<dbReference type="Proteomes" id="UP000823388">
    <property type="component" value="Chromosome 8N"/>
</dbReference>
<feature type="transmembrane region" description="Helical" evidence="7">
    <location>
        <begin position="68"/>
        <end position="90"/>
    </location>
</feature>
<gene>
    <name evidence="10" type="ORF">PVAP13_8NG102200</name>
</gene>
<evidence type="ECO:0000256" key="7">
    <source>
        <dbReference type="RuleBase" id="RU361233"/>
    </source>
</evidence>
<evidence type="ECO:0000313" key="10">
    <source>
        <dbReference type="EMBL" id="KAG2557931.1"/>
    </source>
</evidence>
<evidence type="ECO:0000256" key="8">
    <source>
        <dbReference type="SAM" id="SignalP"/>
    </source>
</evidence>
<protein>
    <recommendedName>
        <fullName evidence="7">CASP-like protein</fullName>
    </recommendedName>
</protein>
<evidence type="ECO:0000256" key="3">
    <source>
        <dbReference type="ARBA" id="ARBA00022475"/>
    </source>
</evidence>
<comment type="caution">
    <text evidence="10">The sequence shown here is derived from an EMBL/GenBank/DDBJ whole genome shotgun (WGS) entry which is preliminary data.</text>
</comment>
<evidence type="ECO:0000256" key="1">
    <source>
        <dbReference type="ARBA" id="ARBA00004651"/>
    </source>
</evidence>
<keyword evidence="4 7" id="KW-0812">Transmembrane</keyword>
<comment type="subcellular location">
    <subcellularLocation>
        <location evidence="1 7">Cell membrane</location>
        <topology evidence="1 7">Multi-pass membrane protein</topology>
    </subcellularLocation>
</comment>
<comment type="similarity">
    <text evidence="2 7">Belongs to the Casparian strip membrane proteins (CASP) family.</text>
</comment>
<dbReference type="InterPro" id="IPR044173">
    <property type="entry name" value="CASPL"/>
</dbReference>
<accession>A0A8T0P6Y2</accession>
<keyword evidence="5 7" id="KW-1133">Transmembrane helix</keyword>
<dbReference type="GO" id="GO:0005886">
    <property type="term" value="C:plasma membrane"/>
    <property type="evidence" value="ECO:0007669"/>
    <property type="project" value="UniProtKB-SubCell"/>
</dbReference>
<feature type="signal peptide" evidence="8">
    <location>
        <begin position="1"/>
        <end position="36"/>
    </location>
</feature>
<evidence type="ECO:0000256" key="6">
    <source>
        <dbReference type="ARBA" id="ARBA00023136"/>
    </source>
</evidence>
<dbReference type="EMBL" id="CM029052">
    <property type="protein sequence ID" value="KAG2557931.1"/>
    <property type="molecule type" value="Genomic_DNA"/>
</dbReference>
<dbReference type="Pfam" id="PF04535">
    <property type="entry name" value="CASP_dom"/>
    <property type="match status" value="1"/>
</dbReference>
<comment type="subunit">
    <text evidence="7">Homodimer and heterodimers.</text>
</comment>
<keyword evidence="8" id="KW-0732">Signal</keyword>
<evidence type="ECO:0000313" key="11">
    <source>
        <dbReference type="Proteomes" id="UP000823388"/>
    </source>
</evidence>
<evidence type="ECO:0000256" key="2">
    <source>
        <dbReference type="ARBA" id="ARBA00007651"/>
    </source>
</evidence>
<organism evidence="10 11">
    <name type="scientific">Panicum virgatum</name>
    <name type="common">Blackwell switchgrass</name>
    <dbReference type="NCBI Taxonomy" id="38727"/>
    <lineage>
        <taxon>Eukaryota</taxon>
        <taxon>Viridiplantae</taxon>
        <taxon>Streptophyta</taxon>
        <taxon>Embryophyta</taxon>
        <taxon>Tracheophyta</taxon>
        <taxon>Spermatophyta</taxon>
        <taxon>Magnoliopsida</taxon>
        <taxon>Liliopsida</taxon>
        <taxon>Poales</taxon>
        <taxon>Poaceae</taxon>
        <taxon>PACMAD clade</taxon>
        <taxon>Panicoideae</taxon>
        <taxon>Panicodae</taxon>
        <taxon>Paniceae</taxon>
        <taxon>Panicinae</taxon>
        <taxon>Panicum</taxon>
        <taxon>Panicum sect. Hiantes</taxon>
    </lineage>
</organism>
<reference evidence="10" key="1">
    <citation type="submission" date="2020-05" db="EMBL/GenBank/DDBJ databases">
        <title>WGS assembly of Panicum virgatum.</title>
        <authorList>
            <person name="Lovell J.T."/>
            <person name="Jenkins J."/>
            <person name="Shu S."/>
            <person name="Juenger T.E."/>
            <person name="Schmutz J."/>
        </authorList>
    </citation>
    <scope>NUCLEOTIDE SEQUENCE</scope>
    <source>
        <strain evidence="10">AP13</strain>
    </source>
</reference>
<name>A0A8T0P6Y2_PANVG</name>
<keyword evidence="6 7" id="KW-0472">Membrane</keyword>
<dbReference type="PANTHER" id="PTHR36488">
    <property type="entry name" value="CASP-LIKE PROTEIN 1U1"/>
    <property type="match status" value="1"/>
</dbReference>
<dbReference type="AlphaFoldDB" id="A0A8T0P6Y2"/>
<dbReference type="InterPro" id="IPR006702">
    <property type="entry name" value="CASP_dom"/>
</dbReference>